<keyword evidence="2" id="KW-1185">Reference proteome</keyword>
<dbReference type="RefSeq" id="WP_212696886.1">
    <property type="nucleotide sequence ID" value="NZ_CP058649.1"/>
</dbReference>
<accession>A0A8J8SFJ6</accession>
<sequence>MHVETRLKVMERMYVHTLVDSIRHYGQLGVLDSIIEEKKKVQLSMGKKQAEQFGITQPENVFTVLSDIFNCTSWEIKRIHHGFQAKAKKCTLCAYAKKAGVESPCYMYCLNPMEGMVKGIDPQLDFKVEKTLWSDDACVVSVTK</sequence>
<organism evidence="1 2">
    <name type="scientific">Vallitalea pronyensis</name>
    <dbReference type="NCBI Taxonomy" id="1348613"/>
    <lineage>
        <taxon>Bacteria</taxon>
        <taxon>Bacillati</taxon>
        <taxon>Bacillota</taxon>
        <taxon>Clostridia</taxon>
        <taxon>Lachnospirales</taxon>
        <taxon>Vallitaleaceae</taxon>
        <taxon>Vallitalea</taxon>
    </lineage>
</organism>
<dbReference type="EMBL" id="CP058649">
    <property type="protein sequence ID" value="QUI21417.1"/>
    <property type="molecule type" value="Genomic_DNA"/>
</dbReference>
<dbReference type="Proteomes" id="UP000683246">
    <property type="component" value="Chromosome"/>
</dbReference>
<reference evidence="1" key="1">
    <citation type="submission" date="2020-07" db="EMBL/GenBank/DDBJ databases">
        <title>Vallitalea pronyensis genome.</title>
        <authorList>
            <person name="Postec A."/>
        </authorList>
    </citation>
    <scope>NUCLEOTIDE SEQUENCE</scope>
    <source>
        <strain evidence="1">FatNI3</strain>
    </source>
</reference>
<gene>
    <name evidence="1" type="ORF">HZI73_03560</name>
</gene>
<name>A0A8J8SFJ6_9FIRM</name>
<proteinExistence type="predicted"/>
<dbReference type="AlphaFoldDB" id="A0A8J8SFJ6"/>
<protein>
    <submittedName>
        <fullName evidence="1">L-2-amino-thiazoline-4-carboxylic acid hydrolase</fullName>
    </submittedName>
</protein>
<dbReference type="InterPro" id="IPR026002">
    <property type="entry name" value="ATC_hydrolase-like"/>
</dbReference>
<dbReference type="Pfam" id="PF14196">
    <property type="entry name" value="ATC_hydrolase"/>
    <property type="match status" value="1"/>
</dbReference>
<keyword evidence="1" id="KW-0378">Hydrolase</keyword>
<dbReference type="GO" id="GO:0016787">
    <property type="term" value="F:hydrolase activity"/>
    <property type="evidence" value="ECO:0007669"/>
    <property type="project" value="UniProtKB-KW"/>
</dbReference>
<evidence type="ECO:0000313" key="1">
    <source>
        <dbReference type="EMBL" id="QUI21417.1"/>
    </source>
</evidence>
<evidence type="ECO:0000313" key="2">
    <source>
        <dbReference type="Proteomes" id="UP000683246"/>
    </source>
</evidence>
<dbReference type="KEGG" id="vpy:HZI73_03560"/>